<dbReference type="PANTHER" id="PTHR35335:SF1">
    <property type="entry name" value="UPF0716 PROTEIN FXSA"/>
    <property type="match status" value="1"/>
</dbReference>
<dbReference type="PANTHER" id="PTHR35335">
    <property type="entry name" value="UPF0716 PROTEIN FXSA"/>
    <property type="match status" value="1"/>
</dbReference>
<evidence type="ECO:0000256" key="2">
    <source>
        <dbReference type="SAM" id="Phobius"/>
    </source>
</evidence>
<dbReference type="OrthoDB" id="9792788at2"/>
<dbReference type="NCBIfam" id="NF008528">
    <property type="entry name" value="PRK11463.1-2"/>
    <property type="match status" value="1"/>
</dbReference>
<keyword evidence="2" id="KW-0812">Transmembrane</keyword>
<gene>
    <name evidence="3" type="ORF">SAMN05428963_11920</name>
</gene>
<evidence type="ECO:0000313" key="4">
    <source>
        <dbReference type="Proteomes" id="UP000190135"/>
    </source>
</evidence>
<name>A0A1T4T5A4_9HYPH</name>
<feature type="transmembrane region" description="Helical" evidence="2">
    <location>
        <begin position="27"/>
        <end position="48"/>
    </location>
</feature>
<reference evidence="3 4" key="1">
    <citation type="submission" date="2017-02" db="EMBL/GenBank/DDBJ databases">
        <authorList>
            <person name="Peterson S.W."/>
        </authorList>
    </citation>
    <scope>NUCLEOTIDE SEQUENCE [LARGE SCALE GENOMIC DNA]</scope>
    <source>
        <strain evidence="3 4">USBA 369</strain>
    </source>
</reference>
<keyword evidence="2" id="KW-0472">Membrane</keyword>
<dbReference type="AlphaFoldDB" id="A0A1T4T5A4"/>
<dbReference type="Proteomes" id="UP000190135">
    <property type="component" value="Unassembled WGS sequence"/>
</dbReference>
<feature type="transmembrane region" description="Helical" evidence="2">
    <location>
        <begin position="77"/>
        <end position="102"/>
    </location>
</feature>
<dbReference type="Pfam" id="PF04186">
    <property type="entry name" value="FxsA"/>
    <property type="match status" value="1"/>
</dbReference>
<keyword evidence="2" id="KW-1133">Transmembrane helix</keyword>
<feature type="compositionally biased region" description="Basic and acidic residues" evidence="1">
    <location>
        <begin position="170"/>
        <end position="181"/>
    </location>
</feature>
<evidence type="ECO:0000313" key="3">
    <source>
        <dbReference type="EMBL" id="SKA35441.1"/>
    </source>
</evidence>
<organism evidence="3 4">
    <name type="scientific">Consotaella salsifontis</name>
    <dbReference type="NCBI Taxonomy" id="1365950"/>
    <lineage>
        <taxon>Bacteria</taxon>
        <taxon>Pseudomonadati</taxon>
        <taxon>Pseudomonadota</taxon>
        <taxon>Alphaproteobacteria</taxon>
        <taxon>Hyphomicrobiales</taxon>
        <taxon>Aurantimonadaceae</taxon>
        <taxon>Consotaella</taxon>
    </lineage>
</organism>
<protein>
    <submittedName>
        <fullName evidence="3">UPF0716 protein FxsA</fullName>
    </submittedName>
</protein>
<accession>A0A1T4T5A4</accession>
<dbReference type="InterPro" id="IPR007313">
    <property type="entry name" value="FxsA"/>
</dbReference>
<dbReference type="STRING" id="1365950.SAMN05428963_11920"/>
<evidence type="ECO:0000256" key="1">
    <source>
        <dbReference type="SAM" id="MobiDB-lite"/>
    </source>
</evidence>
<dbReference type="RefSeq" id="WP_078710107.1">
    <property type="nucleotide sequence ID" value="NZ_FUXL01000019.1"/>
</dbReference>
<keyword evidence="4" id="KW-1185">Reference proteome</keyword>
<dbReference type="EMBL" id="FUXL01000019">
    <property type="protein sequence ID" value="SKA35441.1"/>
    <property type="molecule type" value="Genomic_DNA"/>
</dbReference>
<sequence length="181" mass="19296">MPFTLIPVLLLLVPILEISVFIMVGNVIGLVPTLGLILLTAIIGTALLRYQGIGTLARIQAETRAGRLPGRDMIHGVMIMAAGILLLTPGFVTDTIGFLLFVPQVRDGLWRWLRDKIVVVSASSAGGFTMGRGAGRPGQAPDPSTRPDVVDLSQEEFSRASNAGSPWSGDSKDDQGPRTIH</sequence>
<feature type="region of interest" description="Disordered" evidence="1">
    <location>
        <begin position="130"/>
        <end position="181"/>
    </location>
</feature>
<dbReference type="GO" id="GO:0016020">
    <property type="term" value="C:membrane"/>
    <property type="evidence" value="ECO:0007669"/>
    <property type="project" value="InterPro"/>
</dbReference>
<proteinExistence type="predicted"/>